<keyword evidence="13" id="KW-1185">Reference proteome</keyword>
<keyword evidence="6" id="KW-0735">Signal-anchor</keyword>
<keyword evidence="5" id="KW-0812">Transmembrane</keyword>
<evidence type="ECO:0000256" key="11">
    <source>
        <dbReference type="ARBA" id="ARBA00023180"/>
    </source>
</evidence>
<evidence type="ECO:0000256" key="7">
    <source>
        <dbReference type="ARBA" id="ARBA00022989"/>
    </source>
</evidence>
<keyword evidence="9" id="KW-0472">Membrane</keyword>
<evidence type="ECO:0000313" key="13">
    <source>
        <dbReference type="Proteomes" id="UP001378592"/>
    </source>
</evidence>
<dbReference type="SUPFAM" id="SSF52540">
    <property type="entry name" value="P-loop containing nucleoside triphosphate hydrolases"/>
    <property type="match status" value="1"/>
</dbReference>
<evidence type="ECO:0000256" key="8">
    <source>
        <dbReference type="ARBA" id="ARBA00023034"/>
    </source>
</evidence>
<proteinExistence type="inferred from homology"/>
<dbReference type="PANTHER" id="PTHR12129:SF17">
    <property type="entry name" value="HEPARAN SULFATE 2-O-SULFOTRANSFERASE 1"/>
    <property type="match status" value="1"/>
</dbReference>
<gene>
    <name evidence="12" type="ORF">R5R35_000566</name>
</gene>
<evidence type="ECO:0000256" key="1">
    <source>
        <dbReference type="ARBA" id="ARBA00004323"/>
    </source>
</evidence>
<keyword evidence="11" id="KW-0325">Glycoprotein</keyword>
<keyword evidence="7" id="KW-1133">Transmembrane helix</keyword>
<dbReference type="EMBL" id="JAZDUA010000298">
    <property type="protein sequence ID" value="KAK7861797.1"/>
    <property type="molecule type" value="Genomic_DNA"/>
</dbReference>
<dbReference type="GO" id="GO:0000139">
    <property type="term" value="C:Golgi membrane"/>
    <property type="evidence" value="ECO:0007669"/>
    <property type="project" value="UniProtKB-SubCell"/>
</dbReference>
<dbReference type="InterPro" id="IPR027417">
    <property type="entry name" value="P-loop_NTPase"/>
</dbReference>
<dbReference type="InterPro" id="IPR007734">
    <property type="entry name" value="Heparan_SO4_2-O-STrfase"/>
</dbReference>
<comment type="similarity">
    <text evidence="2">Belongs to the sulfotransferase 3 family.</text>
</comment>
<comment type="subcellular location">
    <subcellularLocation>
        <location evidence="1">Golgi apparatus membrane</location>
        <topology evidence="1">Single-pass type II membrane protein</topology>
    </subcellularLocation>
</comment>
<keyword evidence="8" id="KW-0333">Golgi apparatus</keyword>
<keyword evidence="10" id="KW-1015">Disulfide bond</keyword>
<evidence type="ECO:0000256" key="5">
    <source>
        <dbReference type="ARBA" id="ARBA00022692"/>
    </source>
</evidence>
<dbReference type="Gene3D" id="3.40.50.300">
    <property type="entry name" value="P-loop containing nucleotide triphosphate hydrolases"/>
    <property type="match status" value="1"/>
</dbReference>
<evidence type="ECO:0000256" key="9">
    <source>
        <dbReference type="ARBA" id="ARBA00023136"/>
    </source>
</evidence>
<dbReference type="GO" id="GO:0004394">
    <property type="term" value="F:heparan sulfate 2-sulfotransferase activity"/>
    <property type="evidence" value="ECO:0007669"/>
    <property type="project" value="TreeGrafter"/>
</dbReference>
<dbReference type="AlphaFoldDB" id="A0AAN9VI39"/>
<dbReference type="GO" id="GO:0015012">
    <property type="term" value="P:heparan sulfate proteoglycan biosynthetic process"/>
    <property type="evidence" value="ECO:0007669"/>
    <property type="project" value="UniProtKB-ARBA"/>
</dbReference>
<evidence type="ECO:0000256" key="3">
    <source>
        <dbReference type="ARBA" id="ARBA00011233"/>
    </source>
</evidence>
<comment type="subunit">
    <text evidence="3">Homotrimer.</text>
</comment>
<dbReference type="FunFam" id="3.40.50.300:FF:001418">
    <property type="entry name" value="Heparan sulfate 2-o-sulfotransferase"/>
    <property type="match status" value="1"/>
</dbReference>
<evidence type="ECO:0008006" key="14">
    <source>
        <dbReference type="Google" id="ProtNLM"/>
    </source>
</evidence>
<evidence type="ECO:0000256" key="2">
    <source>
        <dbReference type="ARBA" id="ARBA00010569"/>
    </source>
</evidence>
<organism evidence="12 13">
    <name type="scientific">Gryllus longicercus</name>
    <dbReference type="NCBI Taxonomy" id="2509291"/>
    <lineage>
        <taxon>Eukaryota</taxon>
        <taxon>Metazoa</taxon>
        <taxon>Ecdysozoa</taxon>
        <taxon>Arthropoda</taxon>
        <taxon>Hexapoda</taxon>
        <taxon>Insecta</taxon>
        <taxon>Pterygota</taxon>
        <taxon>Neoptera</taxon>
        <taxon>Polyneoptera</taxon>
        <taxon>Orthoptera</taxon>
        <taxon>Ensifera</taxon>
        <taxon>Gryllidea</taxon>
        <taxon>Grylloidea</taxon>
        <taxon>Gryllidae</taxon>
        <taxon>Gryllinae</taxon>
        <taxon>Gryllus</taxon>
    </lineage>
</organism>
<evidence type="ECO:0000256" key="6">
    <source>
        <dbReference type="ARBA" id="ARBA00022968"/>
    </source>
</evidence>
<dbReference type="Proteomes" id="UP001378592">
    <property type="component" value="Unassembled WGS sequence"/>
</dbReference>
<evidence type="ECO:0000256" key="10">
    <source>
        <dbReference type="ARBA" id="ARBA00023157"/>
    </source>
</evidence>
<dbReference type="PANTHER" id="PTHR12129">
    <property type="entry name" value="HEPARAN SULFATE 2-O-SULFOTRANSFERASE"/>
    <property type="match status" value="1"/>
</dbReference>
<reference evidence="12 13" key="1">
    <citation type="submission" date="2024-03" db="EMBL/GenBank/DDBJ databases">
        <title>The genome assembly and annotation of the cricket Gryllus longicercus Weissman &amp; Gray.</title>
        <authorList>
            <person name="Szrajer S."/>
            <person name="Gray D."/>
            <person name="Ylla G."/>
        </authorList>
    </citation>
    <scope>NUCLEOTIDE SEQUENCE [LARGE SCALE GENOMIC DNA]</scope>
    <source>
        <strain evidence="12">DAG 2021-001</strain>
        <tissue evidence="12">Whole body minus gut</tissue>
    </source>
</reference>
<dbReference type="Pfam" id="PF03567">
    <property type="entry name" value="Sulfotransfer_2"/>
    <property type="match status" value="1"/>
</dbReference>
<dbReference type="InterPro" id="IPR005331">
    <property type="entry name" value="Sulfotransferase"/>
</dbReference>
<sequence>MQSVGGPQNRHGITEPSQRRYARYAVSGQASQLPDNLLLAAAADSRMWWCVVMRLDESRKQLEITVARMQLRSVEQRRLENKLSVLDSKNMVIIYNRVPKTASTSFMGVAYDICKQNGFHVLHINVTGNMHVLTLANQLKFVQNVSYWHSIKPALYHGHMAFVNFEKFGVNQHPIYINIIRKPLDRLVSYYYFLRFGDDFRPHLVRRKHGDKMTFDECVELGESDCDPNNMWLQIPFFCGHAPECWKPGNEWALAEAKRNLLNHYFLVGVTEELSDFVKILEITLPTFFHGASSHYESSNKSHLRRTAQKMDPSPSTVAQIQKSQVWRMENELYEYALDIFHSVKKKSFDSLEKGQIFTYEKIRPK</sequence>
<evidence type="ECO:0000313" key="12">
    <source>
        <dbReference type="EMBL" id="KAK7861797.1"/>
    </source>
</evidence>
<comment type="caution">
    <text evidence="12">The sequence shown here is derived from an EMBL/GenBank/DDBJ whole genome shotgun (WGS) entry which is preliminary data.</text>
</comment>
<name>A0AAN9VI39_9ORTH</name>
<evidence type="ECO:0000256" key="4">
    <source>
        <dbReference type="ARBA" id="ARBA00022679"/>
    </source>
</evidence>
<accession>A0AAN9VI39</accession>
<keyword evidence="4" id="KW-0808">Transferase</keyword>
<protein>
    <recommendedName>
        <fullName evidence="14">Heparin sulfate O-sulfotransferase</fullName>
    </recommendedName>
</protein>